<gene>
    <name evidence="2" type="ORF">NMOB1V02_LOCUS3762</name>
</gene>
<feature type="compositionally biased region" description="Basic and acidic residues" evidence="1">
    <location>
        <begin position="1"/>
        <end position="14"/>
    </location>
</feature>
<sequence length="334" mass="37592">MSWEPRRKWTRDDQSPEAGGASTPPMVEGVMMVVEVMRQHVRTGGRLSILLLNASRRGNVSKHSGSANKLHSNMFLVGKIWQKIQEDRSPCSLIIRPLPTMLSPDTPDEKKYHSEFHRARKQLTCILWQKRESSTDFAADVGGISETSLEAQWSVGESGIGSTRSDASEHRQKMAKADQSSSDEHTSLFPDAATIKLVQNLAKILCADYKSHEQLAEEFLWRSCDEFRGIFHERRDEFTKNKTGVKHQQPTLAMIRVISFVFSADLCLHFSGHIFSPAVAFLRCVFPGHHHPHLRPAKFVFQMDGIDLLPGKAAEKKSANLLQGVDSDSKVQYI</sequence>
<accession>A0A7R9BII1</accession>
<dbReference type="EMBL" id="OA882559">
    <property type="protein sequence ID" value="CAD7275979.1"/>
    <property type="molecule type" value="Genomic_DNA"/>
</dbReference>
<keyword evidence="3" id="KW-1185">Reference proteome</keyword>
<name>A0A7R9BII1_9CRUS</name>
<proteinExistence type="predicted"/>
<dbReference type="EMBL" id="CAJPEX010000522">
    <property type="protein sequence ID" value="CAG0916131.1"/>
    <property type="molecule type" value="Genomic_DNA"/>
</dbReference>
<feature type="compositionally biased region" description="Basic and acidic residues" evidence="1">
    <location>
        <begin position="166"/>
        <end position="185"/>
    </location>
</feature>
<evidence type="ECO:0000256" key="1">
    <source>
        <dbReference type="SAM" id="MobiDB-lite"/>
    </source>
</evidence>
<dbReference type="Proteomes" id="UP000678499">
    <property type="component" value="Unassembled WGS sequence"/>
</dbReference>
<evidence type="ECO:0000313" key="2">
    <source>
        <dbReference type="EMBL" id="CAD7275979.1"/>
    </source>
</evidence>
<reference evidence="2" key="1">
    <citation type="submission" date="2020-11" db="EMBL/GenBank/DDBJ databases">
        <authorList>
            <person name="Tran Van P."/>
        </authorList>
    </citation>
    <scope>NUCLEOTIDE SEQUENCE</scope>
</reference>
<feature type="region of interest" description="Disordered" evidence="1">
    <location>
        <begin position="1"/>
        <end position="26"/>
    </location>
</feature>
<evidence type="ECO:0000313" key="3">
    <source>
        <dbReference type="Proteomes" id="UP000678499"/>
    </source>
</evidence>
<protein>
    <submittedName>
        <fullName evidence="2">Uncharacterized protein</fullName>
    </submittedName>
</protein>
<organism evidence="2">
    <name type="scientific">Notodromas monacha</name>
    <dbReference type="NCBI Taxonomy" id="399045"/>
    <lineage>
        <taxon>Eukaryota</taxon>
        <taxon>Metazoa</taxon>
        <taxon>Ecdysozoa</taxon>
        <taxon>Arthropoda</taxon>
        <taxon>Crustacea</taxon>
        <taxon>Oligostraca</taxon>
        <taxon>Ostracoda</taxon>
        <taxon>Podocopa</taxon>
        <taxon>Podocopida</taxon>
        <taxon>Cypridocopina</taxon>
        <taxon>Cypridoidea</taxon>
        <taxon>Cyprididae</taxon>
        <taxon>Notodromas</taxon>
    </lineage>
</organism>
<dbReference type="AlphaFoldDB" id="A0A7R9BII1"/>
<feature type="region of interest" description="Disordered" evidence="1">
    <location>
        <begin position="155"/>
        <end position="185"/>
    </location>
</feature>